<gene>
    <name evidence="7" type="ORF">MERR_LOCUS17850</name>
</gene>
<dbReference type="Proteomes" id="UP000467841">
    <property type="component" value="Unassembled WGS sequence"/>
</dbReference>
<comment type="caution">
    <text evidence="7">The sequence shown here is derived from an EMBL/GenBank/DDBJ whole genome shotgun (WGS) entry which is preliminary data.</text>
</comment>
<reference evidence="7" key="1">
    <citation type="submission" date="2020-01" db="EMBL/GenBank/DDBJ databases">
        <authorList>
            <person name="Mishra B."/>
        </authorList>
    </citation>
    <scope>NUCLEOTIDE SEQUENCE [LARGE SCALE GENOMIC DNA]</scope>
</reference>
<protein>
    <recommendedName>
        <fullName evidence="6">SWIM-type domain-containing protein</fullName>
    </recommendedName>
</protein>
<dbReference type="PROSITE" id="PS50966">
    <property type="entry name" value="ZF_SWIM"/>
    <property type="match status" value="1"/>
</dbReference>
<evidence type="ECO:0000256" key="1">
    <source>
        <dbReference type="ARBA" id="ARBA00022723"/>
    </source>
</evidence>
<name>A0A6D2IRN9_9BRAS</name>
<dbReference type="InterPro" id="IPR006564">
    <property type="entry name" value="Znf_PMZ"/>
</dbReference>
<dbReference type="AlphaFoldDB" id="A0A6D2IRN9"/>
<evidence type="ECO:0000259" key="6">
    <source>
        <dbReference type="PROSITE" id="PS50966"/>
    </source>
</evidence>
<evidence type="ECO:0000313" key="7">
    <source>
        <dbReference type="EMBL" id="CAA7030615.1"/>
    </source>
</evidence>
<dbReference type="Pfam" id="PF10551">
    <property type="entry name" value="MULE"/>
    <property type="match status" value="1"/>
</dbReference>
<dbReference type="PANTHER" id="PTHR31973">
    <property type="entry name" value="POLYPROTEIN, PUTATIVE-RELATED"/>
    <property type="match status" value="1"/>
</dbReference>
<evidence type="ECO:0000256" key="3">
    <source>
        <dbReference type="ARBA" id="ARBA00022833"/>
    </source>
</evidence>
<keyword evidence="2 4" id="KW-0863">Zinc-finger</keyword>
<accession>A0A6D2IRN9</accession>
<evidence type="ECO:0000256" key="5">
    <source>
        <dbReference type="SAM" id="MobiDB-lite"/>
    </source>
</evidence>
<dbReference type="EMBL" id="CACVBM020001096">
    <property type="protein sequence ID" value="CAA7030615.1"/>
    <property type="molecule type" value="Genomic_DNA"/>
</dbReference>
<dbReference type="Pfam" id="PF04434">
    <property type="entry name" value="SWIM"/>
    <property type="match status" value="1"/>
</dbReference>
<dbReference type="InterPro" id="IPR007527">
    <property type="entry name" value="Znf_SWIM"/>
</dbReference>
<evidence type="ECO:0000313" key="8">
    <source>
        <dbReference type="Proteomes" id="UP000467841"/>
    </source>
</evidence>
<feature type="compositionally biased region" description="Acidic residues" evidence="5">
    <location>
        <begin position="122"/>
        <end position="150"/>
    </location>
</feature>
<dbReference type="PANTHER" id="PTHR31973:SF187">
    <property type="entry name" value="MUTATOR TRANSPOSASE MUDRA PROTEIN"/>
    <property type="match status" value="1"/>
</dbReference>
<sequence length="696" mass="79591">MDQVILVCGTWKAQQNQWFFIADKCRRSAIVGADLETSYNDFRGRVMEEIGVDRRIDEVQLSYMITKSVVNTPPLRVTNSLQFWSFLKLFRNHKARLCVEIVKKTPCHQGVRDRRQDLFVDSDSDEEDDEEMRFDCCDDPDGASSGDEEYGTTKGRFAKEEEEMFYLPAKEDSIPAFLQLERGSVELAVGQRYPTKKALVLRLKMLSVALKFDYSVGYSTPSLLTVCCWIEGCTWRARATTIGSAPEFYIKSYVQEHSCSVTERSSRSRQAKPELLGRLYSEFVGCVGPTVLPCHVADALNKRYGIKMDYWKAHCTLRFAREVISGSSESGYEDLPVYLYMIRRANLGTLIKLEVDAEDRFKFMFLAFAASIHGFPYMRKVVVVDATYLQGKYKGTLLTATTQDGNFNIFPIAFGVVYTENNESWEWFFRQLHLVIPDDEGLAMISDRHKSIKHAIKKVYPLASRGICTYHLHKNILLRFRTRDCFDLVKKTASAYTLLEFNQHFAQIEALDPELHNYLVEADVRLWTRVHFSGNRYNFTTSNIAESLNSVLSLFRGSPIVQLLDPARSLMTRWFVARRKNASLMKTTLTRGVEKLLESRVDNAKLWTVQEIDGDQSQVTCGGILHVVNLTERKCTCRRFDLDKLPCVHAIAAAEAVENVIAKVCKPPTVHQPPGRPKNSRMKSALEVTMEIFYVL</sequence>
<dbReference type="OrthoDB" id="1895122at2759"/>
<dbReference type="InterPro" id="IPR018289">
    <property type="entry name" value="MULE_transposase_dom"/>
</dbReference>
<keyword evidence="1" id="KW-0479">Metal-binding</keyword>
<feature type="domain" description="SWIM-type" evidence="6">
    <location>
        <begin position="626"/>
        <end position="658"/>
    </location>
</feature>
<dbReference type="SMART" id="SM00575">
    <property type="entry name" value="ZnF_PMZ"/>
    <property type="match status" value="1"/>
</dbReference>
<evidence type="ECO:0000256" key="2">
    <source>
        <dbReference type="ARBA" id="ARBA00022771"/>
    </source>
</evidence>
<dbReference type="GO" id="GO:0008270">
    <property type="term" value="F:zinc ion binding"/>
    <property type="evidence" value="ECO:0007669"/>
    <property type="project" value="UniProtKB-KW"/>
</dbReference>
<keyword evidence="3" id="KW-0862">Zinc</keyword>
<feature type="region of interest" description="Disordered" evidence="5">
    <location>
        <begin position="122"/>
        <end position="152"/>
    </location>
</feature>
<proteinExistence type="predicted"/>
<organism evidence="7 8">
    <name type="scientific">Microthlaspi erraticum</name>
    <dbReference type="NCBI Taxonomy" id="1685480"/>
    <lineage>
        <taxon>Eukaryota</taxon>
        <taxon>Viridiplantae</taxon>
        <taxon>Streptophyta</taxon>
        <taxon>Embryophyta</taxon>
        <taxon>Tracheophyta</taxon>
        <taxon>Spermatophyta</taxon>
        <taxon>Magnoliopsida</taxon>
        <taxon>eudicotyledons</taxon>
        <taxon>Gunneridae</taxon>
        <taxon>Pentapetalae</taxon>
        <taxon>rosids</taxon>
        <taxon>malvids</taxon>
        <taxon>Brassicales</taxon>
        <taxon>Brassicaceae</taxon>
        <taxon>Coluteocarpeae</taxon>
        <taxon>Microthlaspi</taxon>
    </lineage>
</organism>
<evidence type="ECO:0000256" key="4">
    <source>
        <dbReference type="PROSITE-ProRule" id="PRU00325"/>
    </source>
</evidence>
<keyword evidence="8" id="KW-1185">Reference proteome</keyword>